<dbReference type="Gene3D" id="1.20.1560.10">
    <property type="entry name" value="ABC transporter type 1, transmembrane domain"/>
    <property type="match status" value="1"/>
</dbReference>
<dbReference type="Gene3D" id="3.40.50.300">
    <property type="entry name" value="P-loop containing nucleotide triphosphate hydrolases"/>
    <property type="match status" value="1"/>
</dbReference>
<dbReference type="PROSITE" id="PS50893">
    <property type="entry name" value="ABC_TRANSPORTER_2"/>
    <property type="match status" value="1"/>
</dbReference>
<feature type="transmembrane region" description="Helical" evidence="7">
    <location>
        <begin position="136"/>
        <end position="158"/>
    </location>
</feature>
<dbReference type="OrthoDB" id="6500128at2759"/>
<evidence type="ECO:0000256" key="2">
    <source>
        <dbReference type="ARBA" id="ARBA00022692"/>
    </source>
</evidence>
<dbReference type="EMBL" id="KK365191">
    <property type="protein sequence ID" value="KCZ80268.1"/>
    <property type="molecule type" value="Genomic_DNA"/>
</dbReference>
<comment type="subcellular location">
    <subcellularLocation>
        <location evidence="1">Membrane</location>
        <topology evidence="1">Multi-pass membrane protein</topology>
    </subcellularLocation>
</comment>
<evidence type="ECO:0000313" key="10">
    <source>
        <dbReference type="EMBL" id="KCZ80268.1"/>
    </source>
</evidence>
<evidence type="ECO:0000256" key="4">
    <source>
        <dbReference type="ARBA" id="ARBA00022840"/>
    </source>
</evidence>
<dbReference type="InterPro" id="IPR039421">
    <property type="entry name" value="Type_1_exporter"/>
</dbReference>
<dbReference type="InterPro" id="IPR011527">
    <property type="entry name" value="ABC1_TM_dom"/>
</dbReference>
<dbReference type="SUPFAM" id="SSF52540">
    <property type="entry name" value="P-loop containing nucleoside triphosphate hydrolases"/>
    <property type="match status" value="1"/>
</dbReference>
<organism evidence="10 11">
    <name type="scientific">Anncaliia algerae PRA339</name>
    <dbReference type="NCBI Taxonomy" id="1288291"/>
    <lineage>
        <taxon>Eukaryota</taxon>
        <taxon>Fungi</taxon>
        <taxon>Fungi incertae sedis</taxon>
        <taxon>Microsporidia</taxon>
        <taxon>Tubulinosematoidea</taxon>
        <taxon>Tubulinosematidae</taxon>
        <taxon>Anncaliia</taxon>
    </lineage>
</organism>
<dbReference type="InterPro" id="IPR003439">
    <property type="entry name" value="ABC_transporter-like_ATP-bd"/>
</dbReference>
<feature type="domain" description="ABC transporter" evidence="8">
    <location>
        <begin position="337"/>
        <end position="567"/>
    </location>
</feature>
<evidence type="ECO:0000256" key="6">
    <source>
        <dbReference type="ARBA" id="ARBA00023136"/>
    </source>
</evidence>
<feature type="transmembrane region" description="Helical" evidence="7">
    <location>
        <begin position="164"/>
        <end position="182"/>
    </location>
</feature>
<gene>
    <name evidence="10" type="ORF">H312_02325</name>
</gene>
<feature type="transmembrane region" description="Helical" evidence="7">
    <location>
        <begin position="65"/>
        <end position="87"/>
    </location>
</feature>
<keyword evidence="11" id="KW-1185">Reference proteome</keyword>
<keyword evidence="4" id="KW-0067">ATP-binding</keyword>
<dbReference type="SUPFAM" id="SSF90123">
    <property type="entry name" value="ABC transporter transmembrane region"/>
    <property type="match status" value="1"/>
</dbReference>
<keyword evidence="6 7" id="KW-0472">Membrane</keyword>
<dbReference type="PROSITE" id="PS50929">
    <property type="entry name" value="ABC_TM1F"/>
    <property type="match status" value="1"/>
</dbReference>
<dbReference type="InterPro" id="IPR027417">
    <property type="entry name" value="P-loop_NTPase"/>
</dbReference>
<evidence type="ECO:0000256" key="5">
    <source>
        <dbReference type="ARBA" id="ARBA00022989"/>
    </source>
</evidence>
<dbReference type="PROSITE" id="PS00211">
    <property type="entry name" value="ABC_TRANSPORTER_1"/>
    <property type="match status" value="1"/>
</dbReference>
<keyword evidence="2 7" id="KW-0812">Transmembrane</keyword>
<dbReference type="STRING" id="1288291.A0A059EYY2"/>
<dbReference type="Pfam" id="PF00005">
    <property type="entry name" value="ABC_tran"/>
    <property type="match status" value="1"/>
</dbReference>
<dbReference type="InterPro" id="IPR003593">
    <property type="entry name" value="AAA+_ATPase"/>
</dbReference>
<keyword evidence="3" id="KW-0547">Nucleotide-binding</keyword>
<dbReference type="AlphaFoldDB" id="A0A059EYY2"/>
<dbReference type="Proteomes" id="UP000030655">
    <property type="component" value="Unassembled WGS sequence"/>
</dbReference>
<dbReference type="GO" id="GO:0016020">
    <property type="term" value="C:membrane"/>
    <property type="evidence" value="ECO:0007669"/>
    <property type="project" value="UniProtKB-SubCell"/>
</dbReference>
<protein>
    <recommendedName>
        <fullName evidence="12">ABC transporter domain-containing protein</fullName>
    </recommendedName>
</protein>
<reference evidence="11" key="1">
    <citation type="submission" date="2013-02" db="EMBL/GenBank/DDBJ databases">
        <authorList>
            <consortium name="The Broad Institute Genome Sequencing Platform"/>
            <person name="Cuomo C."/>
            <person name="Becnel J."/>
            <person name="Sanscrainte N."/>
            <person name="Walker B."/>
            <person name="Young S.K."/>
            <person name="Zeng Q."/>
            <person name="Gargeya S."/>
            <person name="Fitzgerald M."/>
            <person name="Haas B."/>
            <person name="Abouelleil A."/>
            <person name="Alvarado L."/>
            <person name="Arachchi H.M."/>
            <person name="Berlin A.M."/>
            <person name="Chapman S.B."/>
            <person name="Dewar J."/>
            <person name="Goldberg J."/>
            <person name="Griggs A."/>
            <person name="Gujja S."/>
            <person name="Hansen M."/>
            <person name="Howarth C."/>
            <person name="Imamovic A."/>
            <person name="Larimer J."/>
            <person name="McCowan C."/>
            <person name="Murphy C."/>
            <person name="Neiman D."/>
            <person name="Pearson M."/>
            <person name="Priest M."/>
            <person name="Roberts A."/>
            <person name="Saif S."/>
            <person name="Shea T."/>
            <person name="Sisk P."/>
            <person name="Sykes S."/>
            <person name="Wortman J."/>
            <person name="Nusbaum C."/>
            <person name="Birren B."/>
        </authorList>
    </citation>
    <scope>NUCLEOTIDE SEQUENCE [LARGE SCALE GENOMIC DNA]</scope>
    <source>
        <strain evidence="11">PRA339</strain>
    </source>
</reference>
<dbReference type="GO" id="GO:0005524">
    <property type="term" value="F:ATP binding"/>
    <property type="evidence" value="ECO:0007669"/>
    <property type="project" value="UniProtKB-KW"/>
</dbReference>
<dbReference type="HOGENOM" id="CLU_000604_84_1_1"/>
<evidence type="ECO:0008006" key="12">
    <source>
        <dbReference type="Google" id="ProtNLM"/>
    </source>
</evidence>
<dbReference type="GO" id="GO:0016887">
    <property type="term" value="F:ATP hydrolysis activity"/>
    <property type="evidence" value="ECO:0007669"/>
    <property type="project" value="InterPro"/>
</dbReference>
<dbReference type="Pfam" id="PF00664">
    <property type="entry name" value="ABC_membrane"/>
    <property type="match status" value="1"/>
</dbReference>
<reference evidence="10 11" key="2">
    <citation type="submission" date="2014-03" db="EMBL/GenBank/DDBJ databases">
        <title>The Genome Sequence of Anncaliia algerae insect isolate PRA339.</title>
        <authorList>
            <consortium name="The Broad Institute Genome Sequencing Platform"/>
            <consortium name="The Broad Institute Genome Sequencing Center for Infectious Disease"/>
            <person name="Cuomo C."/>
            <person name="Becnel J."/>
            <person name="Sanscrainte N."/>
            <person name="Walker B."/>
            <person name="Young S.K."/>
            <person name="Zeng Q."/>
            <person name="Gargeya S."/>
            <person name="Fitzgerald M."/>
            <person name="Haas B."/>
            <person name="Abouelleil A."/>
            <person name="Alvarado L."/>
            <person name="Arachchi H.M."/>
            <person name="Berlin A.M."/>
            <person name="Chapman S.B."/>
            <person name="Dewar J."/>
            <person name="Goldberg J."/>
            <person name="Griggs A."/>
            <person name="Gujja S."/>
            <person name="Hansen M."/>
            <person name="Howarth C."/>
            <person name="Imamovic A."/>
            <person name="Larimer J."/>
            <person name="McCowan C."/>
            <person name="Murphy C."/>
            <person name="Neiman D."/>
            <person name="Pearson M."/>
            <person name="Priest M."/>
            <person name="Roberts A."/>
            <person name="Saif S."/>
            <person name="Shea T."/>
            <person name="Sisk P."/>
            <person name="Sykes S."/>
            <person name="Wortman J."/>
            <person name="Nusbaum C."/>
            <person name="Birren B."/>
        </authorList>
    </citation>
    <scope>NUCLEOTIDE SEQUENCE [LARGE SCALE GENOMIC DNA]</scope>
    <source>
        <strain evidence="10 11">PRA339</strain>
    </source>
</reference>
<proteinExistence type="predicted"/>
<dbReference type="PANTHER" id="PTHR24221">
    <property type="entry name" value="ATP-BINDING CASSETTE SUB-FAMILY B"/>
    <property type="match status" value="1"/>
</dbReference>
<evidence type="ECO:0000256" key="3">
    <source>
        <dbReference type="ARBA" id="ARBA00022741"/>
    </source>
</evidence>
<keyword evidence="5 7" id="KW-1133">Transmembrane helix</keyword>
<evidence type="ECO:0000256" key="7">
    <source>
        <dbReference type="SAM" id="Phobius"/>
    </source>
</evidence>
<name>A0A059EYY2_9MICR</name>
<feature type="transmembrane region" description="Helical" evidence="7">
    <location>
        <begin position="27"/>
        <end position="45"/>
    </location>
</feature>
<dbReference type="VEuPathDB" id="MicrosporidiaDB:H312_02325"/>
<evidence type="ECO:0000259" key="8">
    <source>
        <dbReference type="PROSITE" id="PS50893"/>
    </source>
</evidence>
<evidence type="ECO:0000256" key="1">
    <source>
        <dbReference type="ARBA" id="ARBA00004141"/>
    </source>
</evidence>
<dbReference type="InterPro" id="IPR036640">
    <property type="entry name" value="ABC1_TM_sf"/>
</dbReference>
<evidence type="ECO:0000313" key="11">
    <source>
        <dbReference type="Proteomes" id="UP000030655"/>
    </source>
</evidence>
<sequence length="580" mass="67209">MEENKSISISRLIFKEYIFKIKSMKRIIIPTLIFIFIGAYTEVLLSEIIKDIPDKFHDQDKISKLILHLAIVSIIYSFSSELGGYLVSNPLQKVFSKSMKDCLESYINLEYSTFKKVGVGKILKIMERKSTATGEIICLLFIQIIPIPVSFFFLSISLIRNIHYMVYLIILAHVLLYIYFTFKITDYRTTQRKASNEELNEANNISNEILCNYEGVKSYNKEEYEINRFRRQLGKALGPLINLWQNLYVLDMVQKSVLTFMDIFVCCYFYVNRNNGSITNKETVFQYFLVSNLIRKKFSNLGSIYGNLMIMTTNVKTSIIPEKENMEGEEMEYNNEIQFIDVSIRTNKKEILSKLNLTINKGDKIALIGSNGSGKTTFIRVLLGFYDYRGSIKIDGKELYKISKRHLRNSISFVPQDSCLMNETIKENICYGEKFSEEEIFKVSEKYKVYDSFARLEHGFLTKIGERGKNLSGGEKQKVALIRGAIRNKKIFILDEPTAAIDREAENDIFSSLLSDKDTTVLTIIHNLDLLKNFNKVLHFSNESAILYDSFEEFNSKNVNQIDFYKHFILSSDQLDEDYS</sequence>
<feature type="domain" description="ABC transmembrane type-1" evidence="9">
    <location>
        <begin position="32"/>
        <end position="309"/>
    </location>
</feature>
<evidence type="ECO:0000259" key="9">
    <source>
        <dbReference type="PROSITE" id="PS50929"/>
    </source>
</evidence>
<dbReference type="GO" id="GO:0140359">
    <property type="term" value="F:ABC-type transporter activity"/>
    <property type="evidence" value="ECO:0007669"/>
    <property type="project" value="InterPro"/>
</dbReference>
<accession>A0A059EYY2</accession>
<dbReference type="InterPro" id="IPR017871">
    <property type="entry name" value="ABC_transporter-like_CS"/>
</dbReference>
<dbReference type="PANTHER" id="PTHR24221:SF503">
    <property type="entry name" value="MITOCHONDRIAL POTASSIUM CHANNEL ATP-BINDING SUBUNIT"/>
    <property type="match status" value="1"/>
</dbReference>
<dbReference type="SMART" id="SM00382">
    <property type="entry name" value="AAA"/>
    <property type="match status" value="1"/>
</dbReference>